<proteinExistence type="predicted"/>
<feature type="compositionally biased region" description="Polar residues" evidence="1">
    <location>
        <begin position="170"/>
        <end position="185"/>
    </location>
</feature>
<dbReference type="AlphaFoldDB" id="K0NER6"/>
<dbReference type="STRING" id="651182.TOL2_C12670"/>
<name>K0NER6_DESTT</name>
<gene>
    <name evidence="2" type="ordered locus">TOL2_C12670</name>
</gene>
<feature type="region of interest" description="Disordered" evidence="1">
    <location>
        <begin position="151"/>
        <end position="196"/>
    </location>
</feature>
<accession>K0NER6</accession>
<organism evidence="2 3">
    <name type="scientific">Desulfobacula toluolica (strain DSM 7467 / Tol2)</name>
    <dbReference type="NCBI Taxonomy" id="651182"/>
    <lineage>
        <taxon>Bacteria</taxon>
        <taxon>Pseudomonadati</taxon>
        <taxon>Thermodesulfobacteriota</taxon>
        <taxon>Desulfobacteria</taxon>
        <taxon>Desulfobacterales</taxon>
        <taxon>Desulfobacteraceae</taxon>
        <taxon>Desulfobacula</taxon>
    </lineage>
</organism>
<dbReference type="HOGENOM" id="CLU_1388321_0_0_7"/>
<evidence type="ECO:0000313" key="2">
    <source>
        <dbReference type="EMBL" id="CCK79430.1"/>
    </source>
</evidence>
<evidence type="ECO:0000256" key="1">
    <source>
        <dbReference type="SAM" id="MobiDB-lite"/>
    </source>
</evidence>
<keyword evidence="3" id="KW-1185">Reference proteome</keyword>
<dbReference type="KEGG" id="dto:TOL2_C12670"/>
<dbReference type="Proteomes" id="UP000007347">
    <property type="component" value="Chromosome"/>
</dbReference>
<evidence type="ECO:0000313" key="3">
    <source>
        <dbReference type="Proteomes" id="UP000007347"/>
    </source>
</evidence>
<feature type="compositionally biased region" description="Basic and acidic residues" evidence="1">
    <location>
        <begin position="157"/>
        <end position="166"/>
    </location>
</feature>
<dbReference type="EMBL" id="FO203503">
    <property type="protein sequence ID" value="CCK79430.1"/>
    <property type="molecule type" value="Genomic_DNA"/>
</dbReference>
<reference evidence="2 3" key="1">
    <citation type="journal article" date="2013" name="Environ. Microbiol.">
        <title>Complete genome, catabolic sub-proteomes and key-metabolites of Desulfobacula toluolica Tol2, a marine, aromatic compound-degrading, sulfate-reducing bacterium.</title>
        <authorList>
            <person name="Wohlbrand L."/>
            <person name="Jacob J.H."/>
            <person name="Kube M."/>
            <person name="Mussmann M."/>
            <person name="Jarling R."/>
            <person name="Beck A."/>
            <person name="Amann R."/>
            <person name="Wilkes H."/>
            <person name="Reinhardt R."/>
            <person name="Rabus R."/>
        </authorList>
    </citation>
    <scope>NUCLEOTIDE SEQUENCE [LARGE SCALE GENOMIC DNA]</scope>
    <source>
        <strain evidence="3">DSM 7467 / Tol2</strain>
    </source>
</reference>
<dbReference type="RefSeq" id="WP_014956777.1">
    <property type="nucleotide sequence ID" value="NC_018645.1"/>
</dbReference>
<sequence length="196" mass="22217">MLTGTFEPEKFTGFDIDEFRNEMLGHNLAIKTLGVLMEHADLEVFENGFADASDYRSSLNRIVELYIEKQEGLIDEIVSKFDQSPESIITDAQCEYEGIRYGRFNRSKEETAREIHHAIKKLNAVITAFGDEYPKAKVVRDDFMSLKDLFSKSSPVPEREKEKAADQAETAASKNSVDPQDNSKIVTMPQVVKEQS</sequence>
<protein>
    <submittedName>
        <fullName evidence="2">Uncharacterized protein</fullName>
    </submittedName>
</protein>
<dbReference type="PATRIC" id="fig|651182.5.peg.1525"/>